<sequence length="174" mass="19509">MAMLPRLQRFADVLAGGRDAGRGLLQRALLYMLAEQHRYQRGTALDVWAFSELYRQWRYELSGESDPMAQAKIDDVAFGALFDLEEDEAGFRDEPVIDFLVGLPPQQRLTLLLVYGEGFEHEDAGRILDVSSEMIAARLIRMSTSLADRLSDRPPAQAAAIVETLYPEGHRASP</sequence>
<proteinExistence type="predicted"/>
<dbReference type="HOGENOM" id="CLU_1538291_0_0_5"/>
<organism evidence="2 3">
    <name type="scientific">Methyloceanibacter caenitepidi</name>
    <dbReference type="NCBI Taxonomy" id="1384459"/>
    <lineage>
        <taxon>Bacteria</taxon>
        <taxon>Pseudomonadati</taxon>
        <taxon>Pseudomonadota</taxon>
        <taxon>Alphaproteobacteria</taxon>
        <taxon>Hyphomicrobiales</taxon>
        <taxon>Hyphomicrobiaceae</taxon>
        <taxon>Methyloceanibacter</taxon>
    </lineage>
</organism>
<feature type="domain" description="RNA polymerase sigma-70 region 4" evidence="1">
    <location>
        <begin position="100"/>
        <end position="138"/>
    </location>
</feature>
<dbReference type="GO" id="GO:0006352">
    <property type="term" value="P:DNA-templated transcription initiation"/>
    <property type="evidence" value="ECO:0007669"/>
    <property type="project" value="InterPro"/>
</dbReference>
<evidence type="ECO:0000259" key="1">
    <source>
        <dbReference type="Pfam" id="PF04545"/>
    </source>
</evidence>
<dbReference type="AlphaFoldDB" id="A0A0A8K2C9"/>
<dbReference type="GO" id="GO:0003700">
    <property type="term" value="F:DNA-binding transcription factor activity"/>
    <property type="evidence" value="ECO:0007669"/>
    <property type="project" value="InterPro"/>
</dbReference>
<dbReference type="STRING" id="1384459.GL4_1669"/>
<dbReference type="Pfam" id="PF04545">
    <property type="entry name" value="Sigma70_r4"/>
    <property type="match status" value="1"/>
</dbReference>
<protein>
    <submittedName>
        <fullName evidence="2">Putative RpoE6 RNA polymerase sigma factor</fullName>
    </submittedName>
</protein>
<reference evidence="2 3" key="1">
    <citation type="submission" date="2014-09" db="EMBL/GenBank/DDBJ databases">
        <title>Genome sequencing of Methyloceanibacter caenitepidi Gela4.</title>
        <authorList>
            <person name="Takeuchi M."/>
            <person name="Susumu S."/>
            <person name="Kamagata Y."/>
            <person name="Oshima K."/>
            <person name="Hattori M."/>
            <person name="Iwasaki W."/>
        </authorList>
    </citation>
    <scope>NUCLEOTIDE SEQUENCE [LARGE SCALE GENOMIC DNA]</scope>
    <source>
        <strain evidence="2 3">Gela4</strain>
    </source>
</reference>
<name>A0A0A8K2C9_9HYPH</name>
<evidence type="ECO:0000313" key="3">
    <source>
        <dbReference type="Proteomes" id="UP000031643"/>
    </source>
</evidence>
<dbReference type="InterPro" id="IPR007630">
    <property type="entry name" value="RNA_pol_sigma70_r4"/>
</dbReference>
<dbReference type="SUPFAM" id="SSF88659">
    <property type="entry name" value="Sigma3 and sigma4 domains of RNA polymerase sigma factors"/>
    <property type="match status" value="1"/>
</dbReference>
<keyword evidence="3" id="KW-1185">Reference proteome</keyword>
<gene>
    <name evidence="2" type="ORF">GL4_1669</name>
</gene>
<dbReference type="KEGG" id="mcg:GL4_1669"/>
<dbReference type="EMBL" id="AP014648">
    <property type="protein sequence ID" value="BAQ17123.1"/>
    <property type="molecule type" value="Genomic_DNA"/>
</dbReference>
<evidence type="ECO:0000313" key="2">
    <source>
        <dbReference type="EMBL" id="BAQ17123.1"/>
    </source>
</evidence>
<dbReference type="Proteomes" id="UP000031643">
    <property type="component" value="Chromosome"/>
</dbReference>
<dbReference type="InterPro" id="IPR013324">
    <property type="entry name" value="RNA_pol_sigma_r3/r4-like"/>
</dbReference>
<dbReference type="Gene3D" id="1.20.140.160">
    <property type="match status" value="1"/>
</dbReference>
<accession>A0A0A8K2C9</accession>